<dbReference type="AlphaFoldDB" id="H5STZ8"/>
<dbReference type="SMART" id="SM00507">
    <property type="entry name" value="HNHc"/>
    <property type="match status" value="1"/>
</dbReference>
<keyword evidence="2" id="KW-0255">Endonuclease</keyword>
<dbReference type="CDD" id="cd00085">
    <property type="entry name" value="HNHc"/>
    <property type="match status" value="1"/>
</dbReference>
<evidence type="ECO:0000259" key="1">
    <source>
        <dbReference type="SMART" id="SM00507"/>
    </source>
</evidence>
<protein>
    <submittedName>
        <fullName evidence="2">SphI restriction endonuclease</fullName>
    </submittedName>
</protein>
<reference evidence="2" key="2">
    <citation type="journal article" date="2012" name="PLoS ONE">
        <title>A Deeply Branching Thermophilic Bacterium with an Ancient Acetyl-CoA Pathway Dominates a Subsurface Ecosystem.</title>
        <authorList>
            <person name="Takami H."/>
            <person name="Noguchi H."/>
            <person name="Takaki Y."/>
            <person name="Uchiyama I."/>
            <person name="Toyoda A."/>
            <person name="Nishi S."/>
            <person name="Chee G.-J."/>
            <person name="Arai W."/>
            <person name="Nunoura T."/>
            <person name="Itoh T."/>
            <person name="Hattori M."/>
            <person name="Takai K."/>
        </authorList>
    </citation>
    <scope>NUCLEOTIDE SEQUENCE</scope>
</reference>
<dbReference type="Gene3D" id="1.10.30.50">
    <property type="match status" value="1"/>
</dbReference>
<reference evidence="2" key="1">
    <citation type="journal article" date="2005" name="Environ. Microbiol.">
        <title>Genetic and functional properties of uncultivated thermophilic crenarchaeotes from a subsurface gold mine as revealed by analysis of genome fragments.</title>
        <authorList>
            <person name="Nunoura T."/>
            <person name="Hirayama H."/>
            <person name="Takami H."/>
            <person name="Oida H."/>
            <person name="Nishi S."/>
            <person name="Shimamura S."/>
            <person name="Suzuki Y."/>
            <person name="Inagaki F."/>
            <person name="Takai K."/>
            <person name="Nealson K.H."/>
            <person name="Horikoshi K."/>
        </authorList>
    </citation>
    <scope>NUCLEOTIDE SEQUENCE</scope>
</reference>
<feature type="domain" description="HNH nuclease" evidence="1">
    <location>
        <begin position="114"/>
        <end position="170"/>
    </location>
</feature>
<dbReference type="GO" id="GO:0008270">
    <property type="term" value="F:zinc ion binding"/>
    <property type="evidence" value="ECO:0007669"/>
    <property type="project" value="InterPro"/>
</dbReference>
<dbReference type="Pfam" id="PF01844">
    <property type="entry name" value="HNH"/>
    <property type="match status" value="1"/>
</dbReference>
<sequence length="258" mass="30197">MKYEEKIREFLGTLRKQGYPKEFIDRLKALKGKRSQTVVLHILKHGSVTTEELKSVYGYHHPPRARRDVIEQGIPLKTIKVRNSKGRRTIAAYTLGDPAEIRKGITGREVVPKALKKNLLQKYTAKCMICNARFDERYLQVDHRIPYEIAGKVPEEDPEAYMLLCRSCNRAKSWSCEHCANWREEKNSKLCRSCYWGSPDLYTHIALQSIRRLDIAWYQDDVQQYERLKQHAIARGESMSDYVKRILEKHLKELESSS</sequence>
<keyword evidence="2" id="KW-0540">Nuclease</keyword>
<dbReference type="REBASE" id="416968">
    <property type="entry name" value="AauJFFORF635P"/>
</dbReference>
<evidence type="ECO:0000313" key="2">
    <source>
        <dbReference type="EMBL" id="BAL59998.1"/>
    </source>
</evidence>
<dbReference type="InterPro" id="IPR002711">
    <property type="entry name" value="HNH"/>
</dbReference>
<name>H5STZ8_ACEAU</name>
<gene>
    <name evidence="2" type="ORF">HGMM_OP4C634</name>
</gene>
<dbReference type="InterPro" id="IPR003615">
    <property type="entry name" value="HNH_nuc"/>
</dbReference>
<organism evidence="2">
    <name type="scientific">Acetithermum autotrophicum</name>
    <dbReference type="NCBI Taxonomy" id="1446466"/>
    <lineage>
        <taxon>Bacteria</taxon>
        <taxon>Candidatus Bipolaricaulota</taxon>
        <taxon>Candidatus Acetithermum</taxon>
    </lineage>
</organism>
<proteinExistence type="predicted"/>
<keyword evidence="2" id="KW-0378">Hydrolase</keyword>
<dbReference type="EMBL" id="AP011803">
    <property type="protein sequence ID" value="BAL59998.1"/>
    <property type="molecule type" value="Genomic_DNA"/>
</dbReference>
<dbReference type="GO" id="GO:0004519">
    <property type="term" value="F:endonuclease activity"/>
    <property type="evidence" value="ECO:0007669"/>
    <property type="project" value="UniProtKB-KW"/>
</dbReference>
<dbReference type="GO" id="GO:0003676">
    <property type="term" value="F:nucleic acid binding"/>
    <property type="evidence" value="ECO:0007669"/>
    <property type="project" value="InterPro"/>
</dbReference>
<accession>H5STZ8</accession>